<evidence type="ECO:0000313" key="24">
    <source>
        <dbReference type="EMBL" id="KAF4634764.1"/>
    </source>
</evidence>
<evidence type="ECO:0000256" key="16">
    <source>
        <dbReference type="ARBA" id="ARBA00022840"/>
    </source>
</evidence>
<dbReference type="InterPro" id="IPR010309">
    <property type="entry name" value="E3_Ub_ligase_DUF908"/>
</dbReference>
<evidence type="ECO:0000256" key="9">
    <source>
        <dbReference type="ARBA" id="ARBA00022679"/>
    </source>
</evidence>
<keyword evidence="25" id="KW-1185">Reference proteome</keyword>
<feature type="compositionally biased region" description="Acidic residues" evidence="22">
    <location>
        <begin position="763"/>
        <end position="775"/>
    </location>
</feature>
<dbReference type="Gene3D" id="3.40.50.2020">
    <property type="match status" value="2"/>
</dbReference>
<dbReference type="GO" id="GO:0000287">
    <property type="term" value="F:magnesium ion binding"/>
    <property type="evidence" value="ECO:0007669"/>
    <property type="project" value="InterPro"/>
</dbReference>
<dbReference type="InterPro" id="IPR010314">
    <property type="entry name" value="E3_Ub_ligase_DUF913"/>
</dbReference>
<dbReference type="SMART" id="SM01400">
    <property type="entry name" value="Pribosyltran_N"/>
    <property type="match status" value="1"/>
</dbReference>
<evidence type="ECO:0000256" key="8">
    <source>
        <dbReference type="ARBA" id="ARBA00022490"/>
    </source>
</evidence>
<feature type="compositionally biased region" description="Polar residues" evidence="22">
    <location>
        <begin position="1562"/>
        <end position="1577"/>
    </location>
</feature>
<feature type="compositionally biased region" description="Basic and acidic residues" evidence="22">
    <location>
        <begin position="923"/>
        <end position="933"/>
    </location>
</feature>
<dbReference type="GO" id="GO:0061630">
    <property type="term" value="F:ubiquitin protein ligase activity"/>
    <property type="evidence" value="ECO:0007669"/>
    <property type="project" value="UniProtKB-EC"/>
</dbReference>
<gene>
    <name evidence="24" type="ORF">G7Y89_g3343</name>
</gene>
<feature type="compositionally biased region" description="Acidic residues" evidence="22">
    <location>
        <begin position="2500"/>
        <end position="2532"/>
    </location>
</feature>
<evidence type="ECO:0000256" key="22">
    <source>
        <dbReference type="SAM" id="MobiDB-lite"/>
    </source>
</evidence>
<dbReference type="GO" id="GO:0009156">
    <property type="term" value="P:ribonucleoside monophosphate biosynthetic process"/>
    <property type="evidence" value="ECO:0007669"/>
    <property type="project" value="InterPro"/>
</dbReference>
<feature type="compositionally biased region" description="Low complexity" evidence="22">
    <location>
        <begin position="292"/>
        <end position="315"/>
    </location>
</feature>
<dbReference type="SUPFAM" id="SSF53271">
    <property type="entry name" value="PRTase-like"/>
    <property type="match status" value="1"/>
</dbReference>
<dbReference type="GO" id="GO:0051028">
    <property type="term" value="P:mRNA transport"/>
    <property type="evidence" value="ECO:0007669"/>
    <property type="project" value="UniProtKB-KW"/>
</dbReference>
<evidence type="ECO:0000256" key="1">
    <source>
        <dbReference type="ARBA" id="ARBA00000885"/>
    </source>
</evidence>
<feature type="compositionally biased region" description="Polar residues" evidence="22">
    <location>
        <begin position="3392"/>
        <end position="3425"/>
    </location>
</feature>
<dbReference type="GO" id="GO:0005524">
    <property type="term" value="F:ATP binding"/>
    <property type="evidence" value="ECO:0007669"/>
    <property type="project" value="UniProtKB-KW"/>
</dbReference>
<dbReference type="PROSITE" id="PS50237">
    <property type="entry name" value="HECT"/>
    <property type="match status" value="1"/>
</dbReference>
<dbReference type="GO" id="GO:0000209">
    <property type="term" value="P:protein polyubiquitination"/>
    <property type="evidence" value="ECO:0007669"/>
    <property type="project" value="TreeGrafter"/>
</dbReference>
<comment type="pathway">
    <text evidence="4">Protein modification; protein ubiquitination.</text>
</comment>
<organism evidence="24 25">
    <name type="scientific">Cudoniella acicularis</name>
    <dbReference type="NCBI Taxonomy" id="354080"/>
    <lineage>
        <taxon>Eukaryota</taxon>
        <taxon>Fungi</taxon>
        <taxon>Dikarya</taxon>
        <taxon>Ascomycota</taxon>
        <taxon>Pezizomycotina</taxon>
        <taxon>Leotiomycetes</taxon>
        <taxon>Helotiales</taxon>
        <taxon>Tricladiaceae</taxon>
        <taxon>Cudoniella</taxon>
    </lineage>
</organism>
<accession>A0A8H4RTM3</accession>
<evidence type="ECO:0000256" key="15">
    <source>
        <dbReference type="ARBA" id="ARBA00022816"/>
    </source>
</evidence>
<feature type="region of interest" description="Disordered" evidence="22">
    <location>
        <begin position="2905"/>
        <end position="2968"/>
    </location>
</feature>
<dbReference type="GO" id="GO:0005737">
    <property type="term" value="C:cytoplasm"/>
    <property type="evidence" value="ECO:0007669"/>
    <property type="project" value="TreeGrafter"/>
</dbReference>
<dbReference type="EMBL" id="JAAMPI010000161">
    <property type="protein sequence ID" value="KAF4634764.1"/>
    <property type="molecule type" value="Genomic_DNA"/>
</dbReference>
<keyword evidence="12" id="KW-0547">Nucleotide-binding</keyword>
<evidence type="ECO:0000256" key="19">
    <source>
        <dbReference type="ARBA" id="ARBA00034494"/>
    </source>
</evidence>
<dbReference type="Gene3D" id="3.30.2410.10">
    <property type="entry name" value="Hect, E3 ligase catalytic domain"/>
    <property type="match status" value="1"/>
</dbReference>
<feature type="region of interest" description="Disordered" evidence="22">
    <location>
        <begin position="736"/>
        <end position="798"/>
    </location>
</feature>
<dbReference type="Pfam" id="PF14572">
    <property type="entry name" value="Pribosyl_synth"/>
    <property type="match status" value="1"/>
</dbReference>
<dbReference type="InterPro" id="IPR025527">
    <property type="entry name" value="HUWE1/Rev1_UBM"/>
</dbReference>
<comment type="cofactor">
    <cofactor evidence="2">
        <name>Mg(2+)</name>
        <dbReference type="ChEBI" id="CHEBI:18420"/>
    </cofactor>
</comment>
<dbReference type="Pfam" id="PF00632">
    <property type="entry name" value="HECT"/>
    <property type="match status" value="1"/>
</dbReference>
<feature type="region of interest" description="Disordered" evidence="22">
    <location>
        <begin position="2569"/>
        <end position="2603"/>
    </location>
</feature>
<dbReference type="InterPro" id="IPR050409">
    <property type="entry name" value="E3_ubiq-protein_ligase"/>
</dbReference>
<feature type="region of interest" description="Disordered" evidence="22">
    <location>
        <begin position="221"/>
        <end position="266"/>
    </location>
</feature>
<dbReference type="InterPro" id="IPR029057">
    <property type="entry name" value="PRTase-like"/>
</dbReference>
<evidence type="ECO:0000256" key="17">
    <source>
        <dbReference type="ARBA" id="ARBA00022842"/>
    </source>
</evidence>
<evidence type="ECO:0000256" key="4">
    <source>
        <dbReference type="ARBA" id="ARBA00004906"/>
    </source>
</evidence>
<feature type="compositionally biased region" description="Low complexity" evidence="22">
    <location>
        <begin position="1629"/>
        <end position="1638"/>
    </location>
</feature>
<feature type="compositionally biased region" description="Polar residues" evidence="22">
    <location>
        <begin position="1198"/>
        <end position="1212"/>
    </location>
</feature>
<dbReference type="InterPro" id="IPR000842">
    <property type="entry name" value="PRib_PP_synth_CS"/>
</dbReference>
<evidence type="ECO:0000256" key="11">
    <source>
        <dbReference type="ARBA" id="ARBA00022727"/>
    </source>
</evidence>
<evidence type="ECO:0000256" key="20">
    <source>
        <dbReference type="ARBA" id="ARBA00049535"/>
    </source>
</evidence>
<feature type="compositionally biased region" description="Polar residues" evidence="22">
    <location>
        <begin position="2072"/>
        <end position="2087"/>
    </location>
</feature>
<keyword evidence="14 21" id="KW-0833">Ubl conjugation pathway</keyword>
<comment type="catalytic activity">
    <reaction evidence="20">
        <text>D-ribose 5-phosphate + ATP = 5-phospho-alpha-D-ribose 1-diphosphate + AMP + H(+)</text>
        <dbReference type="Rhea" id="RHEA:15609"/>
        <dbReference type="ChEBI" id="CHEBI:15378"/>
        <dbReference type="ChEBI" id="CHEBI:30616"/>
        <dbReference type="ChEBI" id="CHEBI:58017"/>
        <dbReference type="ChEBI" id="CHEBI:78346"/>
        <dbReference type="ChEBI" id="CHEBI:456215"/>
        <dbReference type="EC" id="2.7.6.1"/>
    </reaction>
</comment>
<feature type="region of interest" description="Disordered" evidence="22">
    <location>
        <begin position="1625"/>
        <end position="1659"/>
    </location>
</feature>
<evidence type="ECO:0000256" key="5">
    <source>
        <dbReference type="ARBA" id="ARBA00004996"/>
    </source>
</evidence>
<protein>
    <recommendedName>
        <fullName evidence="23">HECT domain-containing protein</fullName>
    </recommendedName>
</protein>
<feature type="region of interest" description="Disordered" evidence="22">
    <location>
        <begin position="3134"/>
        <end position="3170"/>
    </location>
</feature>
<dbReference type="FunFam" id="3.90.1750.10:FF:000003">
    <property type="entry name" value="E3 ubiquitin-protein ligase UPL1"/>
    <property type="match status" value="1"/>
</dbReference>
<feature type="region of interest" description="Disordered" evidence="22">
    <location>
        <begin position="3374"/>
        <end position="3483"/>
    </location>
</feature>
<evidence type="ECO:0000256" key="14">
    <source>
        <dbReference type="ARBA" id="ARBA00022786"/>
    </source>
</evidence>
<feature type="domain" description="HECT" evidence="23">
    <location>
        <begin position="3785"/>
        <end position="4095"/>
    </location>
</feature>
<evidence type="ECO:0000256" key="10">
    <source>
        <dbReference type="ARBA" id="ARBA00022723"/>
    </source>
</evidence>
<feature type="compositionally biased region" description="Polar residues" evidence="22">
    <location>
        <begin position="245"/>
        <end position="266"/>
    </location>
</feature>
<dbReference type="GO" id="GO:0006015">
    <property type="term" value="P:5-phosphoribose 1-diphosphate biosynthetic process"/>
    <property type="evidence" value="ECO:0007669"/>
    <property type="project" value="UniProtKB-ARBA"/>
</dbReference>
<feature type="compositionally biased region" description="Low complexity" evidence="22">
    <location>
        <begin position="3426"/>
        <end position="3440"/>
    </location>
</feature>
<keyword evidence="10" id="KW-0479">Metal-binding</keyword>
<keyword evidence="9" id="KW-0808">Transferase</keyword>
<keyword evidence="17" id="KW-0460">Magnesium</keyword>
<dbReference type="FunFam" id="3.30.2410.10:FF:000004">
    <property type="entry name" value="E3 ubiquitin-protein ligase HUWE1, variant"/>
    <property type="match status" value="1"/>
</dbReference>
<feature type="region of interest" description="Disordered" evidence="22">
    <location>
        <begin position="1990"/>
        <end position="2033"/>
    </location>
</feature>
<dbReference type="GO" id="GO:0016301">
    <property type="term" value="F:kinase activity"/>
    <property type="evidence" value="ECO:0007669"/>
    <property type="project" value="UniProtKB-KW"/>
</dbReference>
<comment type="pathway">
    <text evidence="5">Metabolic intermediate biosynthesis; 5-phospho-alpha-D-ribose 1-diphosphate biosynthesis; 5-phospho-alpha-D-ribose 1-diphosphate from D-ribose 5-phosphate (route I): step 1/1.</text>
</comment>
<feature type="compositionally biased region" description="Low complexity" evidence="22">
    <location>
        <begin position="3148"/>
        <end position="3158"/>
    </location>
</feature>
<dbReference type="InterPro" id="IPR000836">
    <property type="entry name" value="PRTase_dom"/>
</dbReference>
<proteinExistence type="inferred from homology"/>
<dbReference type="OrthoDB" id="8068875at2759"/>
<feature type="compositionally biased region" description="Acidic residues" evidence="22">
    <location>
        <begin position="2570"/>
        <end position="2603"/>
    </location>
</feature>
<dbReference type="InterPro" id="IPR005946">
    <property type="entry name" value="Rib-P_diPkinase"/>
</dbReference>
<dbReference type="Gene3D" id="3.90.1750.10">
    <property type="entry name" value="Hect, E3 ligase catalytic domains"/>
    <property type="match status" value="1"/>
</dbReference>
<dbReference type="FunFam" id="3.40.50.2020:FF:000005">
    <property type="entry name" value="Ribose-phosphate pyrophosphokinase 1"/>
    <property type="match status" value="1"/>
</dbReference>
<dbReference type="InterPro" id="IPR000569">
    <property type="entry name" value="HECT_dom"/>
</dbReference>
<comment type="subcellular location">
    <subcellularLocation>
        <location evidence="3">Nucleus</location>
    </subcellularLocation>
</comment>
<evidence type="ECO:0000256" key="12">
    <source>
        <dbReference type="ARBA" id="ARBA00022741"/>
    </source>
</evidence>
<dbReference type="GO" id="GO:0009165">
    <property type="term" value="P:nucleotide biosynthetic process"/>
    <property type="evidence" value="ECO:0007669"/>
    <property type="project" value="UniProtKB-KW"/>
</dbReference>
<comment type="similarity">
    <text evidence="6">Belongs to the ribose-phosphate pyrophosphokinase family.</text>
</comment>
<dbReference type="Pfam" id="PF06012">
    <property type="entry name" value="DUF908"/>
    <property type="match status" value="1"/>
</dbReference>
<dbReference type="PANTHER" id="PTHR11254">
    <property type="entry name" value="HECT DOMAIN UBIQUITIN-PROTEIN LIGASE"/>
    <property type="match status" value="1"/>
</dbReference>
<evidence type="ECO:0000256" key="18">
    <source>
        <dbReference type="ARBA" id="ARBA00023242"/>
    </source>
</evidence>
<dbReference type="FunFam" id="3.30.2160.10:FF:000001">
    <property type="entry name" value="E3 ubiquitin-protein ligase NEDD4-like"/>
    <property type="match status" value="1"/>
</dbReference>
<sequence>MVRITKTMQAKHSETLSPWIKEFRTSACSTSLPLLPQHLATFPTRWPFPRGDLYHWVSLLNRFDVILERFCKTYKLDEGPQTIDFGCEILATTNGEPDQDPNINHDLQKLGFSQEGDRELIESILNFSRMLLQNCGNRSIYASSSHLNNLLNSTSLSLIESTLLLGSELAQRYQAALKRMNIPVRHVSNALLVNHYNIDLDRVLQLALPFTKTIVIPAESVQPATSTTPGTKGKEKAYFQGGSGVSSNSKSLRNGTDAGASTTTETSWDQWGDVKVAYYPKQSPEADASSATPRVTNTVSSSSPTTPTPIRRSSNLGPHGHRSGRQGGADETPSPSTRSAILPTDDTGRPTYKAVEISSTKLQSVGVHTLLRENTSGLPQELQYELLAKLRVASALTTSLSTRRQILAIRLLAITNLAYIHSEAAFLENVLKQDGDEPRRLQLVYQLAEMVHPPAEGDIAIPRTLQTLALSALDALSQHQSKFSDVCAALNTNVNHGVLLYVVRKAVAEMSMEDGGDQVTEEDEWRDSLFSLLSSLSITPRTGGDLVTAGLIPILVEVLSLRTNVAERYHPKVLSFLDNIMYSAQDAFQTLVNADGLDAVSDLIVFEVKSAADQAASGHGMRSEYRSAAVDYQIPFFQQQTLKWLFKFIHHMMSTAGGYGGNFDRLLRNLIDSSPLLGSLRQIIGNAHCFGSIVWTNAVSILNDFINNEPTSFAIIAEAGLSKGFLEAVTGTEIVTPAGPKKSQPEPVSDQPAEPSSPARGSDDDDEDDTSDDEAVISPHRPSLSMLQAPREGPLARGIMPTSETINIVPQAFGAICLNNAGMKMFQSSRALESFFEIFESPEHVKCMEANKDLPSSLGGTFDELVRHHPPLKTAIMNAILDMVARVGYLCKTKAEKQKIGAKLWTVDSSGKPVIAEPQMNESPKDSKGKGKAPDNGSDVEMQDADGGVRDGQIEDSLLDETTPNASMTPYIAAVATFLMQMFGNSSVRSEFCNKGGIEYVLDLVDSPCLTYDFADGSASRTLHSVIALLADPKPHLTIPSLLKRAQVAADTLAPFAAHSDGGSFFAPFINPESRQSVDEALLAKGTSFAKAFVNLHSLVTTLHACFQPSPYGHRSSNNTFNQLNVGDYYVQLVESLGPLLGASLREEMQLQKAVPDYWKNATRVKDTGFGEPVADTILGLEPLSPPPEANEEDIQPSGLSSNQQNGDSTTPGVEVALKLASKKPRTPSKAEQSSPYFKNFQTVRYLLNKMSRTISPFFQTLGKALVSKRNQDLFQKQSHASIAKALAETILQQLTPSEEASSIENYSYWIGTLHVLKDMLVDVTRQHDKLIQTITIVLQAFKDNGGFDVVNRILDTLTNEIRSSRASQDESPDKSTEEFLKYELATAGTKNILSLYGQLVNGKYIMESSQTAAMTTRGERDRTRPDHFSPPQFLVELRMAVLPVVRRLWQSDLIEKGSSQICEKLIDVIRTIANADSEVNALKRSDKVVAPAKSSRKMFKVQGDQLMNLVDSHSFELDLAKEALYRCNNNSPFAIEYCQEAMEAKGRRYPVPEGDIAPSSEAATSRPRTGASTGTATPEDHAMSVDSGSNIPTIIDSLNQIVPPPGNDLVSPANFDQLLSQFTQNTGAAEPSRSSSSVPPPQTTVTEEQEAQSPQVTVDDLNEEREAIREDLIDKCIDVINAHGDVTFEISDLITTVVNKSSDPASQRKVVGTTLVSALMSFAGEEDLRTSGKKVAAYSNLLALMLRDKSFYAAAISDLQESLSTLLSFVRLSPNHSSEEPSPWIAQILLVVEMLLSEDARPRKTKWTAPKDENESIEPPVLEPIDYAVSADERHQLFDAILDILPRIGKDESLALAVLRILVILTRTRSVAQAMGEKKNIQRLFVMAKQLAGASSTRIQSPLMLILRHIIEDDDTIRQIMRSDIKAYFEASRQQRNVDPSTYLRGLAHTAIRSPELFVEVTNNMVKFNRWTFSSSDGPSRHLSLVLKETPASEASKSSDDSVTPTVQATEDLTLQDLKPSTEGDSEMPDIAKPNVPEHKLPVLENPDGVIHFLLCELLNYKDVEDKDPSLATSSQSEKSTVTSPSIDDVPMTGTIPSPDAAAKDSKPSKSAAKQEFKAEDHPIYIYRCFILQCLTELLSSYNRTKLEFINFKRSSPPQAMTPSKPRSSVVNYLLSDLIPVGTLDHAETTFLRKKLVTSSWADSVLTALLSKTGEQVVDNKRQPYDNEDEPDLLFVRKFVLENILKAYKEASSSTEPLDVKYARMLALSDLMTHIMSGKENVGLSDTALASVSQKQLRRIMFDKGFIAALTASIADIDLNFPGAKRAVKYILRPLKTLSTTAIQLSDLGLVSGTPGQNDEDEIESATSVSEMEDDREETPDLFRNSTLGMFEPGREEDSSSESEDDDEEMYEAEYDEEMDYEEEPGDAEDNISDEDEIEGIGPIEGLSGDHGVDVEVIMEDDDDDDDEDEGSSDDDDHDSEDDDPRVEIMDEAGNVQEIDVEDDIDEWESDDNDDEGDEEDYEGQAADQEEQELHAMDAMDMAAGQLGHIVRALGGEDAAEMIDRMEEQMEAEGIDQGDDDDDERVAAEYAEEEDDDDDEDMDEEEMLFEQGYTMDGPGGFGWEGEAEPPMLLHRRPRPGGFPPFPFFPGGPRDPLGGMSNDPPDLLMQGIAEMEQSLSSLNLAIDSLQEAIMNRANPTAVPEFRQTYRSHRPGGPPPRSGDDGVNPLLQRNTGPTRDSSSRQPTLTSFIQAMGGGPNDILDIGFSGRPFGETATAAILDEVIRSLPNIPGTIARNGQALQFHITTGPGHEFPRDLQAMFGMTRGPRFETRRESSEPGSAAFFTPQSTNARWLEEAKLLFGPGHLEKAADLSNAIQAVLVPPAIEADKAIKAAEAERARKLEEEAKKKAEEERIAREAKEAEEKAAREKKEAEEREAAERAAAEALAARGPEAEDTENEATESDAMDGVETENALAATAEEGQAEQAPAADRPRVTTIIRGQPYDITDLGIDPSFLAELPEEIREEVIMSTVADRRSQAITTGAQPSDIEQEFLDALPDDIRDEIIQQERQDRRRREREERNRQAAAANGGGAGEMDAASILATLPPALRNQVLMEQNEEILALLPQDVAEQARAAQRDHPAHHGRGPPAFARRAGGPPVGGQEIASQRPTRRAIVQMLDKSGIATLLRLMFIFQHGSLRNTLNSVLQNISMNRHNRNEVLSTILHILQDGSFDMNAVERSFAQLSLRAKQPKEKDPKTPQPLKRTLTGMSTTSVTPTNFEASPLMVVQQCLTSLVYLTQVNPHIPAFFLTEHEPTGGLKRSLSRKGKGKESKAARYPLNSLLTLLDRELIMESSSVMESLSTLLNMTTSPLQALQRKQKEAAEESKKINPPSTSTADNAASVTSPDTAAANEQPSEPQPDTSVSESPATADATSAPASGNDAEGGEPLTSTENQVAQPETAQETAKETTKESEKKQRPMVPPVIPEHNLKLVINIFVARECSSKTFRETLSTIKNLSAIPGAKAVFGRELITKAQGLGEIILLDLQELLPQIEKASSGTEIQGVALAKFSPGGSDQNKLLRVLTALDHLFDPKRDRKDGTDADSEGESSQLVEKQDLLSSLYENSTFGPMWEKLSECLLAIRQREHMLNVATILLPLIEALMVVCKNTTLKDTPISRTQVGKEMMLTSPPPESRMESLFFTFTEEHRKILNDLVRHTPKLMSGTFSLLVKNPKVLEFDNKRNYFNRSVHAKAPNGRQSFPPLQLSVRRDQVFHDSFKSLYFQTGDQMKYGKLSIRFHGEEGVDAGGVTREWFQVLSRQMFDPGYALFIPVSSDRTTFHPNQLSSINEEHLMFFKFIGRIIGKALYEGRVLDCHFSRAVYKRILGKPVSVKDMESLDPEYYKSLVWMLENDITDIITETFSVDNDKFGVVETIDFIENGRNIPVTEENKHEYIRLMVEWKLTGSVKAQLDEFLKEIDVDDWKSNTEYHNYSASSPQIQWFWRAVRSYDKEERAKLLQFVTGTSKVPLNGFRELEGMNGFSRFNIHRDYGNKDRLPSSHTCFNQLDLPEYESYETLRQQVLTAITAGSELGIELAKTMSLNYSNQETSVTVGESVRDEDVFILQSTAPGDINDGLMELLIMINACKTASARRITAVIPNFPYARQDKKDKSRAPISAKLIANMLQTAGCNHVITMDLHASQIQGFFNVPVDNLYAEPSTLRWIRDNLEVKDCVVVSPDAGGAKRATSIADRLDLGFALIHKERARPNEVSRMVLVGDVEGKIAILVDDMADTCGTLVKAAETVMAHKAREVVAIVTHGILSGSAIETLNKSLLSRVVVTNTVPLGDKIERCERLRVMDISPTLAEAIRRTHNGESVSFLFTHAPSE</sequence>
<keyword evidence="15" id="KW-0509">mRNA transport</keyword>
<keyword evidence="8" id="KW-0963">Cytoplasm</keyword>
<keyword evidence="18" id="KW-0539">Nucleus</keyword>
<name>A0A8H4RTM3_9HELO</name>
<dbReference type="SUPFAM" id="SSF56204">
    <property type="entry name" value="Hect, E3 ligase catalytic domain"/>
    <property type="match status" value="1"/>
</dbReference>
<feature type="compositionally biased region" description="Acidic residues" evidence="22">
    <location>
        <begin position="2400"/>
        <end position="2440"/>
    </location>
</feature>
<dbReference type="FunFam" id="3.40.50.2020:FF:000001">
    <property type="entry name" value="Ribose-phosphate pyrophosphokinase"/>
    <property type="match status" value="1"/>
</dbReference>
<dbReference type="GO" id="GO:0005634">
    <property type="term" value="C:nucleus"/>
    <property type="evidence" value="ECO:0007669"/>
    <property type="project" value="UniProtKB-SubCell"/>
</dbReference>
<keyword evidence="16" id="KW-0067">ATP-binding</keyword>
<feature type="active site" description="Glycyl thioester intermediate" evidence="21">
    <location>
        <position position="4061"/>
    </location>
</feature>
<dbReference type="GO" id="GO:0006511">
    <property type="term" value="P:ubiquitin-dependent protein catabolic process"/>
    <property type="evidence" value="ECO:0007669"/>
    <property type="project" value="TreeGrafter"/>
</dbReference>
<comment type="catalytic activity">
    <reaction evidence="1">
        <text>S-ubiquitinyl-[E2 ubiquitin-conjugating enzyme]-L-cysteine + [acceptor protein]-L-lysine = [E2 ubiquitin-conjugating enzyme]-L-cysteine + N(6)-ubiquitinyl-[acceptor protein]-L-lysine.</text>
        <dbReference type="EC" id="2.3.2.26"/>
    </reaction>
</comment>
<feature type="compositionally biased region" description="Polar residues" evidence="22">
    <location>
        <begin position="2730"/>
        <end position="2745"/>
    </location>
</feature>
<dbReference type="Proteomes" id="UP000566819">
    <property type="component" value="Unassembled WGS sequence"/>
</dbReference>
<evidence type="ECO:0000256" key="7">
    <source>
        <dbReference type="ARBA" id="ARBA00022448"/>
    </source>
</evidence>
<feature type="compositionally biased region" description="Basic and acidic residues" evidence="22">
    <location>
        <begin position="2905"/>
        <end position="2943"/>
    </location>
</feature>
<feature type="compositionally biased region" description="Basic and acidic residues" evidence="22">
    <location>
        <begin position="3466"/>
        <end position="3478"/>
    </location>
</feature>
<feature type="compositionally biased region" description="Basic and acidic residues" evidence="22">
    <location>
        <begin position="2103"/>
        <end position="2115"/>
    </location>
</feature>
<dbReference type="InterPro" id="IPR035983">
    <property type="entry name" value="Hect_E3_ubiquitin_ligase"/>
</dbReference>
<feature type="compositionally biased region" description="Polar residues" evidence="22">
    <location>
        <begin position="1994"/>
        <end position="2014"/>
    </location>
</feature>
<dbReference type="SMART" id="SM00119">
    <property type="entry name" value="HECTc"/>
    <property type="match status" value="1"/>
</dbReference>
<dbReference type="GO" id="GO:0004749">
    <property type="term" value="F:ribose phosphate diphosphokinase activity"/>
    <property type="evidence" value="ECO:0007669"/>
    <property type="project" value="UniProtKB-EC"/>
</dbReference>
<feature type="region of interest" description="Disordered" evidence="22">
    <location>
        <begin position="1179"/>
        <end position="1212"/>
    </location>
</feature>
<evidence type="ECO:0000256" key="6">
    <source>
        <dbReference type="ARBA" id="ARBA00006478"/>
    </source>
</evidence>
<keyword evidence="7" id="KW-0813">Transport</keyword>
<dbReference type="CDD" id="cd00078">
    <property type="entry name" value="HECTc"/>
    <property type="match status" value="1"/>
</dbReference>
<feature type="region of interest" description="Disordered" evidence="22">
    <location>
        <begin position="1550"/>
        <end position="1590"/>
    </location>
</feature>
<dbReference type="Pfam" id="PF14377">
    <property type="entry name" value="UBM"/>
    <property type="match status" value="3"/>
</dbReference>
<dbReference type="Gene3D" id="3.30.2160.10">
    <property type="entry name" value="Hect, E3 ligase catalytic domain"/>
    <property type="match status" value="1"/>
</dbReference>
<evidence type="ECO:0000256" key="21">
    <source>
        <dbReference type="PROSITE-ProRule" id="PRU00104"/>
    </source>
</evidence>
<dbReference type="CDD" id="cd06223">
    <property type="entry name" value="PRTases_typeI"/>
    <property type="match status" value="1"/>
</dbReference>
<dbReference type="GO" id="GO:0002189">
    <property type="term" value="C:ribose phosphate diphosphokinase complex"/>
    <property type="evidence" value="ECO:0007669"/>
    <property type="project" value="UniProtKB-ARBA"/>
</dbReference>
<feature type="region of interest" description="Disordered" evidence="22">
    <location>
        <begin position="2350"/>
        <end position="2534"/>
    </location>
</feature>
<evidence type="ECO:0000259" key="23">
    <source>
        <dbReference type="PROSITE" id="PS50237"/>
    </source>
</evidence>
<feature type="compositionally biased region" description="Acidic residues" evidence="22">
    <location>
        <begin position="2372"/>
        <end position="2381"/>
    </location>
</feature>
<dbReference type="PANTHER" id="PTHR11254:SF67">
    <property type="entry name" value="E3 UBIQUITIN-PROTEIN LIGASE HUWE1"/>
    <property type="match status" value="1"/>
</dbReference>
<feature type="compositionally biased region" description="Basic and acidic residues" evidence="22">
    <location>
        <begin position="3070"/>
        <end position="3084"/>
    </location>
</feature>
<feature type="region of interest" description="Disordered" evidence="22">
    <location>
        <begin position="3070"/>
        <end position="3095"/>
    </location>
</feature>
<keyword evidence="11" id="KW-0545">Nucleotide biosynthesis</keyword>
<evidence type="ECO:0000256" key="13">
    <source>
        <dbReference type="ARBA" id="ARBA00022777"/>
    </source>
</evidence>
<keyword evidence="13" id="KW-0418">Kinase</keyword>
<feature type="region of interest" description="Disordered" evidence="22">
    <location>
        <begin position="913"/>
        <end position="951"/>
    </location>
</feature>
<feature type="compositionally biased region" description="Acidic residues" evidence="22">
    <location>
        <begin position="2954"/>
        <end position="2968"/>
    </location>
</feature>
<dbReference type="PROSITE" id="PS00114">
    <property type="entry name" value="PRPP_SYNTHASE"/>
    <property type="match status" value="1"/>
</dbReference>
<feature type="region of interest" description="Disordered" evidence="22">
    <location>
        <begin position="3248"/>
        <end position="3273"/>
    </location>
</feature>
<dbReference type="Pfam" id="PF13793">
    <property type="entry name" value="Pribosyltran_N"/>
    <property type="match status" value="1"/>
</dbReference>
<evidence type="ECO:0000256" key="2">
    <source>
        <dbReference type="ARBA" id="ARBA00001946"/>
    </source>
</evidence>
<dbReference type="NCBIfam" id="NF002320">
    <property type="entry name" value="PRK01259.1"/>
    <property type="match status" value="1"/>
</dbReference>
<dbReference type="UniPathway" id="UPA00143"/>
<comment type="similarity">
    <text evidence="19">Belongs to the UPL family. TOM1/PTR1 subfamily.</text>
</comment>
<feature type="region of interest" description="Disordered" evidence="22">
    <location>
        <begin position="2069"/>
        <end position="2115"/>
    </location>
</feature>
<dbReference type="Pfam" id="PF06025">
    <property type="entry name" value="DUF913"/>
    <property type="match status" value="1"/>
</dbReference>
<dbReference type="NCBIfam" id="TIGR01251">
    <property type="entry name" value="ribP_PPkin"/>
    <property type="match status" value="1"/>
</dbReference>
<evidence type="ECO:0000313" key="25">
    <source>
        <dbReference type="Proteomes" id="UP000566819"/>
    </source>
</evidence>
<feature type="compositionally biased region" description="Acidic residues" evidence="22">
    <location>
        <begin position="2458"/>
        <end position="2486"/>
    </location>
</feature>
<feature type="compositionally biased region" description="Basic and acidic residues" evidence="22">
    <location>
        <begin position="3379"/>
        <end position="3389"/>
    </location>
</feature>
<feature type="region of interest" description="Disordered" evidence="22">
    <location>
        <begin position="2700"/>
        <end position="2745"/>
    </location>
</feature>
<reference evidence="24 25" key="1">
    <citation type="submission" date="2020-03" db="EMBL/GenBank/DDBJ databases">
        <title>Draft Genome Sequence of Cudoniella acicularis.</title>
        <authorList>
            <person name="Buettner E."/>
            <person name="Kellner H."/>
        </authorList>
    </citation>
    <scope>NUCLEOTIDE SEQUENCE [LARGE SCALE GENOMIC DNA]</scope>
    <source>
        <strain evidence="24 25">DSM 108380</strain>
    </source>
</reference>
<dbReference type="InterPro" id="IPR029099">
    <property type="entry name" value="Pribosyltran_N"/>
</dbReference>
<comment type="caution">
    <text evidence="24">The sequence shown here is derived from an EMBL/GenBank/DDBJ whole genome shotgun (WGS) entry which is preliminary data.</text>
</comment>
<feature type="region of interest" description="Disordered" evidence="22">
    <location>
        <begin position="283"/>
        <end position="350"/>
    </location>
</feature>
<evidence type="ECO:0000256" key="3">
    <source>
        <dbReference type="ARBA" id="ARBA00004123"/>
    </source>
</evidence>